<dbReference type="InterPro" id="IPR036043">
    <property type="entry name" value="Phosphoglycerate_kinase_sf"/>
</dbReference>
<evidence type="ECO:0000256" key="4">
    <source>
        <dbReference type="ARBA" id="ARBA00013061"/>
    </source>
</evidence>
<comment type="similarity">
    <text evidence="3 10">Belongs to the phosphoglycerate kinase family.</text>
</comment>
<dbReference type="PROSITE" id="PS00111">
    <property type="entry name" value="PGLYCERATE_KINASE"/>
    <property type="match status" value="1"/>
</dbReference>
<protein>
    <recommendedName>
        <fullName evidence="4 10">Phosphoglycerate kinase</fullName>
        <ecNumber evidence="4 10">2.7.2.3</ecNumber>
    </recommendedName>
</protein>
<evidence type="ECO:0000256" key="9">
    <source>
        <dbReference type="ARBA" id="ARBA00022842"/>
    </source>
</evidence>
<keyword evidence="6" id="KW-0547">Nucleotide-binding</keyword>
<keyword evidence="8" id="KW-0067">ATP-binding</keyword>
<evidence type="ECO:0000256" key="11">
    <source>
        <dbReference type="RuleBase" id="RU000696"/>
    </source>
</evidence>
<proteinExistence type="inferred from homology"/>
<accession>A0A7J7HCI1</accession>
<keyword evidence="9" id="KW-0460">Magnesium</keyword>
<dbReference type="GO" id="GO:0005829">
    <property type="term" value="C:cytosol"/>
    <property type="evidence" value="ECO:0007669"/>
    <property type="project" value="TreeGrafter"/>
</dbReference>
<evidence type="ECO:0000256" key="7">
    <source>
        <dbReference type="ARBA" id="ARBA00022777"/>
    </source>
</evidence>
<evidence type="ECO:0000256" key="6">
    <source>
        <dbReference type="ARBA" id="ARBA00022741"/>
    </source>
</evidence>
<dbReference type="InterPro" id="IPR001576">
    <property type="entry name" value="Phosphoglycerate_kinase"/>
</dbReference>
<comment type="caution">
    <text evidence="12">The sequence shown here is derived from an EMBL/GenBank/DDBJ whole genome shotgun (WGS) entry which is preliminary data.</text>
</comment>
<reference evidence="12 13" key="2">
    <citation type="submission" date="2020-07" db="EMBL/GenBank/DDBJ databases">
        <title>Genome assembly of wild tea tree DASZ reveals pedigree and selection history of tea varieties.</title>
        <authorList>
            <person name="Zhang W."/>
        </authorList>
    </citation>
    <scope>NUCLEOTIDE SEQUENCE [LARGE SCALE GENOMIC DNA]</scope>
    <source>
        <strain evidence="13">cv. G240</strain>
        <tissue evidence="12">Leaf</tissue>
    </source>
</reference>
<keyword evidence="7 10" id="KW-0418">Kinase</keyword>
<evidence type="ECO:0000256" key="5">
    <source>
        <dbReference type="ARBA" id="ARBA00022679"/>
    </source>
</evidence>
<organism evidence="12 13">
    <name type="scientific">Camellia sinensis</name>
    <name type="common">Tea plant</name>
    <name type="synonym">Thea sinensis</name>
    <dbReference type="NCBI Taxonomy" id="4442"/>
    <lineage>
        <taxon>Eukaryota</taxon>
        <taxon>Viridiplantae</taxon>
        <taxon>Streptophyta</taxon>
        <taxon>Embryophyta</taxon>
        <taxon>Tracheophyta</taxon>
        <taxon>Spermatophyta</taxon>
        <taxon>Magnoliopsida</taxon>
        <taxon>eudicotyledons</taxon>
        <taxon>Gunneridae</taxon>
        <taxon>Pentapetalae</taxon>
        <taxon>asterids</taxon>
        <taxon>Ericales</taxon>
        <taxon>Theaceae</taxon>
        <taxon>Camellia</taxon>
    </lineage>
</organism>
<dbReference type="Pfam" id="PF00162">
    <property type="entry name" value="PGK"/>
    <property type="match status" value="1"/>
</dbReference>
<evidence type="ECO:0000256" key="3">
    <source>
        <dbReference type="ARBA" id="ARBA00008982"/>
    </source>
</evidence>
<dbReference type="PRINTS" id="PR00477">
    <property type="entry name" value="PHGLYCKINASE"/>
</dbReference>
<dbReference type="PANTHER" id="PTHR11406">
    <property type="entry name" value="PHOSPHOGLYCERATE KINASE"/>
    <property type="match status" value="1"/>
</dbReference>
<dbReference type="Proteomes" id="UP000593564">
    <property type="component" value="Unassembled WGS sequence"/>
</dbReference>
<reference evidence="13" key="1">
    <citation type="journal article" date="2020" name="Nat. Commun.">
        <title>Genome assembly of wild tea tree DASZ reveals pedigree and selection history of tea varieties.</title>
        <authorList>
            <person name="Zhang W."/>
            <person name="Zhang Y."/>
            <person name="Qiu H."/>
            <person name="Guo Y."/>
            <person name="Wan H."/>
            <person name="Zhang X."/>
            <person name="Scossa F."/>
            <person name="Alseekh S."/>
            <person name="Zhang Q."/>
            <person name="Wang P."/>
            <person name="Xu L."/>
            <person name="Schmidt M.H."/>
            <person name="Jia X."/>
            <person name="Li D."/>
            <person name="Zhu A."/>
            <person name="Guo F."/>
            <person name="Chen W."/>
            <person name="Ni D."/>
            <person name="Usadel B."/>
            <person name="Fernie A.R."/>
            <person name="Wen W."/>
        </authorList>
    </citation>
    <scope>NUCLEOTIDE SEQUENCE [LARGE SCALE GENOMIC DNA]</scope>
    <source>
        <strain evidence="13">cv. G240</strain>
    </source>
</reference>
<evidence type="ECO:0000256" key="8">
    <source>
        <dbReference type="ARBA" id="ARBA00022840"/>
    </source>
</evidence>
<dbReference type="EMBL" id="JACBKZ010000005">
    <property type="protein sequence ID" value="KAF5949516.1"/>
    <property type="molecule type" value="Genomic_DNA"/>
</dbReference>
<dbReference type="GO" id="GO:0004618">
    <property type="term" value="F:phosphoglycerate kinase activity"/>
    <property type="evidence" value="ECO:0007669"/>
    <property type="project" value="UniProtKB-EC"/>
</dbReference>
<dbReference type="InterPro" id="IPR015911">
    <property type="entry name" value="Phosphoglycerate_kinase_CS"/>
</dbReference>
<gene>
    <name evidence="12" type="ORF">HYC85_011509</name>
</gene>
<dbReference type="GO" id="GO:0006094">
    <property type="term" value="P:gluconeogenesis"/>
    <property type="evidence" value="ECO:0007669"/>
    <property type="project" value="TreeGrafter"/>
</dbReference>
<evidence type="ECO:0000256" key="1">
    <source>
        <dbReference type="ARBA" id="ARBA00000642"/>
    </source>
</evidence>
<dbReference type="SUPFAM" id="SSF53748">
    <property type="entry name" value="Phosphoglycerate kinase"/>
    <property type="match status" value="1"/>
</dbReference>
<evidence type="ECO:0000313" key="13">
    <source>
        <dbReference type="Proteomes" id="UP000593564"/>
    </source>
</evidence>
<evidence type="ECO:0000256" key="10">
    <source>
        <dbReference type="RuleBase" id="RU000532"/>
    </source>
</evidence>
<keyword evidence="13" id="KW-1185">Reference proteome</keyword>
<comment type="subunit">
    <text evidence="11">Monomer.</text>
</comment>
<dbReference type="Gene3D" id="3.40.50.1260">
    <property type="entry name" value="Phosphoglycerate kinase, N-terminal domain"/>
    <property type="match status" value="3"/>
</dbReference>
<dbReference type="GO" id="GO:0043531">
    <property type="term" value="F:ADP binding"/>
    <property type="evidence" value="ECO:0007669"/>
    <property type="project" value="TreeGrafter"/>
</dbReference>
<dbReference type="GO" id="GO:0005524">
    <property type="term" value="F:ATP binding"/>
    <property type="evidence" value="ECO:0007669"/>
    <property type="project" value="UniProtKB-KW"/>
</dbReference>
<dbReference type="InterPro" id="IPR015824">
    <property type="entry name" value="Phosphoglycerate_kinase_N"/>
</dbReference>
<dbReference type="AlphaFoldDB" id="A0A7J7HCI1"/>
<comment type="cofactor">
    <cofactor evidence="2">
        <name>Mg(2+)</name>
        <dbReference type="ChEBI" id="CHEBI:18420"/>
    </cofactor>
</comment>
<evidence type="ECO:0000313" key="12">
    <source>
        <dbReference type="EMBL" id="KAF5949516.1"/>
    </source>
</evidence>
<dbReference type="EC" id="2.7.2.3" evidence="4 10"/>
<keyword evidence="5 10" id="KW-0808">Transferase</keyword>
<sequence>MVAKMSGGDPKEADVKGKGRRATLICKHAFPHYFLSKEFICGTVDDMLFLGGGIAIAPKVVNVIHAMVDQKKKDMSMSALIASHRQHVNCIRGKRPISEGSSSDSVISFSDADLEGVDLPHNDFLAISLNVGDHQVDKVLVDPGSSIVVASGIADGCMRSDSGPIAVFDSAELAEEVEHYFLSKEFICGTVDNMLFLGGGIAIAPKVVNVIYAMVDQKKKDMSMSVLIASHRQYVNCIRGKRQRGEGSSSGSSINFSDDDLEVIVAASGIADGCMRSDSRPIAMFDSAELAEEVEEGSEMATKKRVGTLKEADLKGKKVFVRVDLNVPLDDNLNITDDTRVRAAVPTIKYLMGHGAKVILASHLVGCPKGATPKYSLKPLVPRLSELLGIEVKMANDCIGEEVQIMVAEIPEGGVPLLENVRFYKEEEKNDPEFAKKLASLADLYVNDAFGTAHRAHASTERVAKYLKPFVAGFLMQKELDYLVGAVSNPKKPFAAIIGGSKVSSKIGVIESLLEKVDMLLLGGGMIFTFYKAQGYSVGLSLVEEDKLDLATSLLGRPSLKGLSRHLVSLMVGWDWTLDIGPDSIKTFGEALDSTKTVIWNGPMGVFEFDKFAVGTETIAKKLADLSGGKGVTTIVGGGDCCSCGESWSCGQDESHLNWWWCKLGTSRGEITPWSSCP</sequence>
<dbReference type="GO" id="GO:0006096">
    <property type="term" value="P:glycolytic process"/>
    <property type="evidence" value="ECO:0007669"/>
    <property type="project" value="InterPro"/>
</dbReference>
<evidence type="ECO:0000256" key="2">
    <source>
        <dbReference type="ARBA" id="ARBA00001946"/>
    </source>
</evidence>
<dbReference type="HAMAP" id="MF_00145">
    <property type="entry name" value="Phosphoglyc_kinase"/>
    <property type="match status" value="1"/>
</dbReference>
<dbReference type="FunFam" id="3.40.50.1260:FF:000006">
    <property type="entry name" value="Phosphoglycerate kinase"/>
    <property type="match status" value="1"/>
</dbReference>
<name>A0A7J7HCI1_CAMSI</name>
<comment type="catalytic activity">
    <reaction evidence="1 10">
        <text>(2R)-3-phosphoglycerate + ATP = (2R)-3-phospho-glyceroyl phosphate + ADP</text>
        <dbReference type="Rhea" id="RHEA:14801"/>
        <dbReference type="ChEBI" id="CHEBI:30616"/>
        <dbReference type="ChEBI" id="CHEBI:57604"/>
        <dbReference type="ChEBI" id="CHEBI:58272"/>
        <dbReference type="ChEBI" id="CHEBI:456216"/>
        <dbReference type="EC" id="2.7.2.3"/>
    </reaction>
</comment>
<dbReference type="PANTHER" id="PTHR11406:SF27">
    <property type="entry name" value="PHOSPHOGLYCERATE KINASE 3, CYTOSOLIC"/>
    <property type="match status" value="1"/>
</dbReference>